<name>A0AA45WKH4_9AQUI</name>
<dbReference type="RefSeq" id="WP_265134469.1">
    <property type="nucleotide sequence ID" value="NZ_FXTX01000004.1"/>
</dbReference>
<dbReference type="AlphaFoldDB" id="A0AA45WKH4"/>
<sequence length="129" mass="14775">MFIKRFYLIVNILALFILGCSKENQDKPDIIVDIKVSKNGYQPSNITLPYGKVVLFRITAIDEGIGEDYTAQYYGHCFYILPPYDVGVYNIKKNETKELKVKLIYPGNHIFTCPYCSGIFPTKGDLHIK</sequence>
<dbReference type="Proteomes" id="UP001157947">
    <property type="component" value="Unassembled WGS sequence"/>
</dbReference>
<comment type="caution">
    <text evidence="2">The sequence shown here is derived from an EMBL/GenBank/DDBJ whole genome shotgun (WGS) entry which is preliminary data.</text>
</comment>
<evidence type="ECO:0000313" key="3">
    <source>
        <dbReference type="Proteomes" id="UP001157947"/>
    </source>
</evidence>
<accession>A0AA45WKH4</accession>
<protein>
    <submittedName>
        <fullName evidence="2">Cupredoxin-like domain-containing protein</fullName>
    </submittedName>
</protein>
<evidence type="ECO:0000259" key="1">
    <source>
        <dbReference type="Pfam" id="PF13473"/>
    </source>
</evidence>
<feature type="domain" description="EfeO-type cupredoxin-like" evidence="1">
    <location>
        <begin position="13"/>
        <end position="117"/>
    </location>
</feature>
<dbReference type="Gene3D" id="2.60.40.420">
    <property type="entry name" value="Cupredoxins - blue copper proteins"/>
    <property type="match status" value="1"/>
</dbReference>
<dbReference type="EMBL" id="FXTX01000004">
    <property type="protein sequence ID" value="SMP06760.1"/>
    <property type="molecule type" value="Genomic_DNA"/>
</dbReference>
<proteinExistence type="predicted"/>
<keyword evidence="3" id="KW-1185">Reference proteome</keyword>
<dbReference type="SUPFAM" id="SSF49503">
    <property type="entry name" value="Cupredoxins"/>
    <property type="match status" value="1"/>
</dbReference>
<organism evidence="2 3">
    <name type="scientific">Venenivibrio stagnispumantis</name>
    <dbReference type="NCBI Taxonomy" id="407998"/>
    <lineage>
        <taxon>Bacteria</taxon>
        <taxon>Pseudomonadati</taxon>
        <taxon>Aquificota</taxon>
        <taxon>Aquificia</taxon>
        <taxon>Aquificales</taxon>
        <taxon>Hydrogenothermaceae</taxon>
        <taxon>Venenivibrio</taxon>
    </lineage>
</organism>
<gene>
    <name evidence="2" type="ORF">SAMN06264868_10477</name>
</gene>
<dbReference type="InterPro" id="IPR008972">
    <property type="entry name" value="Cupredoxin"/>
</dbReference>
<dbReference type="InterPro" id="IPR028096">
    <property type="entry name" value="EfeO_Cupredoxin"/>
</dbReference>
<evidence type="ECO:0000313" key="2">
    <source>
        <dbReference type="EMBL" id="SMP06760.1"/>
    </source>
</evidence>
<dbReference type="Pfam" id="PF13473">
    <property type="entry name" value="Cupredoxin_1"/>
    <property type="match status" value="1"/>
</dbReference>
<dbReference type="PROSITE" id="PS51257">
    <property type="entry name" value="PROKAR_LIPOPROTEIN"/>
    <property type="match status" value="1"/>
</dbReference>
<reference evidence="2" key="1">
    <citation type="submission" date="2017-05" db="EMBL/GenBank/DDBJ databases">
        <authorList>
            <person name="Varghese N."/>
            <person name="Submissions S."/>
        </authorList>
    </citation>
    <scope>NUCLEOTIDE SEQUENCE</scope>
    <source>
        <strain evidence="2">DSM 18763</strain>
    </source>
</reference>